<reference evidence="3 5" key="1">
    <citation type="journal article" date="2012" name="Nature">
        <title>Algal genomes reveal evolutionary mosaicism and the fate of nucleomorphs.</title>
        <authorList>
            <consortium name="DOE Joint Genome Institute"/>
            <person name="Curtis B.A."/>
            <person name="Tanifuji G."/>
            <person name="Burki F."/>
            <person name="Gruber A."/>
            <person name="Irimia M."/>
            <person name="Maruyama S."/>
            <person name="Arias M.C."/>
            <person name="Ball S.G."/>
            <person name="Gile G.H."/>
            <person name="Hirakawa Y."/>
            <person name="Hopkins J.F."/>
            <person name="Kuo A."/>
            <person name="Rensing S.A."/>
            <person name="Schmutz J."/>
            <person name="Symeonidi A."/>
            <person name="Elias M."/>
            <person name="Eveleigh R.J."/>
            <person name="Herman E.K."/>
            <person name="Klute M.J."/>
            <person name="Nakayama T."/>
            <person name="Obornik M."/>
            <person name="Reyes-Prieto A."/>
            <person name="Armbrust E.V."/>
            <person name="Aves S.J."/>
            <person name="Beiko R.G."/>
            <person name="Coutinho P."/>
            <person name="Dacks J.B."/>
            <person name="Durnford D.G."/>
            <person name="Fast N.M."/>
            <person name="Green B.R."/>
            <person name="Grisdale C.J."/>
            <person name="Hempel F."/>
            <person name="Henrissat B."/>
            <person name="Hoppner M.P."/>
            <person name="Ishida K."/>
            <person name="Kim E."/>
            <person name="Koreny L."/>
            <person name="Kroth P.G."/>
            <person name="Liu Y."/>
            <person name="Malik S.B."/>
            <person name="Maier U.G."/>
            <person name="McRose D."/>
            <person name="Mock T."/>
            <person name="Neilson J.A."/>
            <person name="Onodera N.T."/>
            <person name="Poole A.M."/>
            <person name="Pritham E.J."/>
            <person name="Richards T.A."/>
            <person name="Rocap G."/>
            <person name="Roy S.W."/>
            <person name="Sarai C."/>
            <person name="Schaack S."/>
            <person name="Shirato S."/>
            <person name="Slamovits C.H."/>
            <person name="Spencer D.F."/>
            <person name="Suzuki S."/>
            <person name="Worden A.Z."/>
            <person name="Zauner S."/>
            <person name="Barry K."/>
            <person name="Bell C."/>
            <person name="Bharti A.K."/>
            <person name="Crow J.A."/>
            <person name="Grimwood J."/>
            <person name="Kramer R."/>
            <person name="Lindquist E."/>
            <person name="Lucas S."/>
            <person name="Salamov A."/>
            <person name="McFadden G.I."/>
            <person name="Lane C.E."/>
            <person name="Keeling P.J."/>
            <person name="Gray M.W."/>
            <person name="Grigoriev I.V."/>
            <person name="Archibald J.M."/>
        </authorList>
    </citation>
    <scope>NUCLEOTIDE SEQUENCE</scope>
    <source>
        <strain evidence="3 5">CCMP2712</strain>
    </source>
</reference>
<keyword evidence="2" id="KW-0472">Membrane</keyword>
<dbReference type="AlphaFoldDB" id="L1IV89"/>
<feature type="compositionally biased region" description="Basic and acidic residues" evidence="1">
    <location>
        <begin position="249"/>
        <end position="358"/>
    </location>
</feature>
<keyword evidence="2" id="KW-1133">Transmembrane helix</keyword>
<sequence length="571" mass="65205">MAEEPSSSSIAGSAAHRDLSQWYDDVLDNDVACVYEVPCAALLQLVVELEVKCVQRKRTGKLTQGRIRLATNSLIFISRRAHDKSIFTIPYERITDVHANVSTKGAPEGISVSTGKCFYVTSHKDGPWLWVLGSSGSDQKEYLFKSFVFQESAYQDILSAWRRNRQDGSPTSGEQTRTGSLKQAAFPQQDGGSSSQSGEIRGSWGSNVSRDSGRLHEEQPASGEELRDEFESALRLCRTAISQLSVESGRAEEEEKGRKRQEEEEARRKIAEEGERRKTAEEEKRKKAEEEERRRKAEEEDRRRKAEEEERKTEEMEKRRKLEEEDRRKKAEEDAERKAAEAENARKEGDSRTRHEEQPPVLVLAKQNSEASATSSVQEPEQSLLFPFCRAVWIFTCLLICVLMIVYFKTRTRSKIVYPQVSTTEPKDDPDVFAISHEQLVDDCVGNFSLHFQTLSLKFSDSGGFAQKLLSRNLRLRIQQFCEITVFEGNVVPRSVAGTDPNFSSTDSSSWQRYLEKSGLTDILENYQHFLTQEIQLLQEKFNLLQLQNQEYRRALNQTRHCILYGGQGSR</sequence>
<organism evidence="3">
    <name type="scientific">Guillardia theta (strain CCMP2712)</name>
    <name type="common">Cryptophyte</name>
    <dbReference type="NCBI Taxonomy" id="905079"/>
    <lineage>
        <taxon>Eukaryota</taxon>
        <taxon>Cryptophyceae</taxon>
        <taxon>Pyrenomonadales</taxon>
        <taxon>Geminigeraceae</taxon>
        <taxon>Guillardia</taxon>
    </lineage>
</organism>
<dbReference type="InterPro" id="IPR052293">
    <property type="entry name" value="SRRP"/>
</dbReference>
<evidence type="ECO:0008006" key="6">
    <source>
        <dbReference type="Google" id="ProtNLM"/>
    </source>
</evidence>
<evidence type="ECO:0000256" key="2">
    <source>
        <dbReference type="SAM" id="Phobius"/>
    </source>
</evidence>
<feature type="region of interest" description="Disordered" evidence="1">
    <location>
        <begin position="246"/>
        <end position="360"/>
    </location>
</feature>
<reference evidence="5" key="2">
    <citation type="submission" date="2012-11" db="EMBL/GenBank/DDBJ databases">
        <authorList>
            <person name="Kuo A."/>
            <person name="Curtis B.A."/>
            <person name="Tanifuji G."/>
            <person name="Burki F."/>
            <person name="Gruber A."/>
            <person name="Irimia M."/>
            <person name="Maruyama S."/>
            <person name="Arias M.C."/>
            <person name="Ball S.G."/>
            <person name="Gile G.H."/>
            <person name="Hirakawa Y."/>
            <person name="Hopkins J.F."/>
            <person name="Rensing S.A."/>
            <person name="Schmutz J."/>
            <person name="Symeonidi A."/>
            <person name="Elias M."/>
            <person name="Eveleigh R.J."/>
            <person name="Herman E.K."/>
            <person name="Klute M.J."/>
            <person name="Nakayama T."/>
            <person name="Obornik M."/>
            <person name="Reyes-Prieto A."/>
            <person name="Armbrust E.V."/>
            <person name="Aves S.J."/>
            <person name="Beiko R.G."/>
            <person name="Coutinho P."/>
            <person name="Dacks J.B."/>
            <person name="Durnford D.G."/>
            <person name="Fast N.M."/>
            <person name="Green B.R."/>
            <person name="Grisdale C."/>
            <person name="Hempe F."/>
            <person name="Henrissat B."/>
            <person name="Hoppner M.P."/>
            <person name="Ishida K.-I."/>
            <person name="Kim E."/>
            <person name="Koreny L."/>
            <person name="Kroth P.G."/>
            <person name="Liu Y."/>
            <person name="Malik S.-B."/>
            <person name="Maier U.G."/>
            <person name="McRose D."/>
            <person name="Mock T."/>
            <person name="Neilson J.A."/>
            <person name="Onodera N.T."/>
            <person name="Poole A.M."/>
            <person name="Pritham E.J."/>
            <person name="Richards T.A."/>
            <person name="Rocap G."/>
            <person name="Roy S.W."/>
            <person name="Sarai C."/>
            <person name="Schaack S."/>
            <person name="Shirato S."/>
            <person name="Slamovits C.H."/>
            <person name="Spencer D.F."/>
            <person name="Suzuki S."/>
            <person name="Worden A.Z."/>
            <person name="Zauner S."/>
            <person name="Barry K."/>
            <person name="Bell C."/>
            <person name="Bharti A.K."/>
            <person name="Crow J.A."/>
            <person name="Grimwood J."/>
            <person name="Kramer R."/>
            <person name="Lindquist E."/>
            <person name="Lucas S."/>
            <person name="Salamov A."/>
            <person name="McFadden G.I."/>
            <person name="Lane C.E."/>
            <person name="Keeling P.J."/>
            <person name="Gray M.W."/>
            <person name="Grigoriev I.V."/>
            <person name="Archibald J.M."/>
        </authorList>
    </citation>
    <scope>NUCLEOTIDE SEQUENCE</scope>
    <source>
        <strain evidence="5">CCMP2712</strain>
    </source>
</reference>
<dbReference type="HOGENOM" id="CLU_477750_0_0_1"/>
<reference evidence="4" key="3">
    <citation type="submission" date="2016-03" db="UniProtKB">
        <authorList>
            <consortium name="EnsemblProtists"/>
        </authorList>
    </citation>
    <scope>IDENTIFICATION</scope>
</reference>
<feature type="transmembrane region" description="Helical" evidence="2">
    <location>
        <begin position="384"/>
        <end position="408"/>
    </location>
</feature>
<dbReference type="Proteomes" id="UP000011087">
    <property type="component" value="Unassembled WGS sequence"/>
</dbReference>
<dbReference type="PaxDb" id="55529-EKX40027"/>
<name>L1IV89_GUITC</name>
<dbReference type="KEGG" id="gtt:GUITHDRAFT_113764"/>
<gene>
    <name evidence="3" type="ORF">GUITHDRAFT_113764</name>
</gene>
<feature type="region of interest" description="Disordered" evidence="1">
    <location>
        <begin position="164"/>
        <end position="227"/>
    </location>
</feature>
<feature type="compositionally biased region" description="Low complexity" evidence="1">
    <location>
        <begin position="188"/>
        <end position="198"/>
    </location>
</feature>
<evidence type="ECO:0000313" key="5">
    <source>
        <dbReference type="Proteomes" id="UP000011087"/>
    </source>
</evidence>
<evidence type="ECO:0000313" key="4">
    <source>
        <dbReference type="EnsemblProtists" id="EKX40027"/>
    </source>
</evidence>
<dbReference type="GeneID" id="17296857"/>
<keyword evidence="5" id="KW-1185">Reference proteome</keyword>
<evidence type="ECO:0000256" key="1">
    <source>
        <dbReference type="SAM" id="MobiDB-lite"/>
    </source>
</evidence>
<feature type="compositionally biased region" description="Polar residues" evidence="1">
    <location>
        <begin position="167"/>
        <end position="181"/>
    </location>
</feature>
<dbReference type="PANTHER" id="PTHR12239:SF41">
    <property type="entry name" value="MEMBRANE ASSOCIATED PROTEIN, PUTATIVE-RELATED"/>
    <property type="match status" value="1"/>
</dbReference>
<dbReference type="PANTHER" id="PTHR12239">
    <property type="entry name" value="PROTEIN CBG20215-RELATED"/>
    <property type="match status" value="1"/>
</dbReference>
<proteinExistence type="predicted"/>
<accession>L1IV89</accession>
<evidence type="ECO:0000313" key="3">
    <source>
        <dbReference type="EMBL" id="EKX40027.1"/>
    </source>
</evidence>
<dbReference type="EnsemblProtists" id="EKX40027">
    <property type="protein sequence ID" value="EKX40027"/>
    <property type="gene ID" value="GUITHDRAFT_113764"/>
</dbReference>
<keyword evidence="2" id="KW-0812">Transmembrane</keyword>
<protein>
    <recommendedName>
        <fullName evidence="6">GRAM domain-containing protein</fullName>
    </recommendedName>
</protein>
<dbReference type="InterPro" id="IPR011993">
    <property type="entry name" value="PH-like_dom_sf"/>
</dbReference>
<dbReference type="RefSeq" id="XP_005827007.1">
    <property type="nucleotide sequence ID" value="XM_005826950.1"/>
</dbReference>
<dbReference type="EMBL" id="JH993034">
    <property type="protein sequence ID" value="EKX40027.1"/>
    <property type="molecule type" value="Genomic_DNA"/>
</dbReference>
<dbReference type="Gene3D" id="2.30.29.30">
    <property type="entry name" value="Pleckstrin-homology domain (PH domain)/Phosphotyrosine-binding domain (PTB)"/>
    <property type="match status" value="1"/>
</dbReference>